<evidence type="ECO:0000313" key="3">
    <source>
        <dbReference type="EMBL" id="KIJ57608.1"/>
    </source>
</evidence>
<gene>
    <name evidence="3" type="ORF">HYDPIDRAFT_104062</name>
    <name evidence="2" type="ORF">HYDPIDRAFT_104065</name>
</gene>
<evidence type="ECO:0000313" key="4">
    <source>
        <dbReference type="Proteomes" id="UP000053820"/>
    </source>
</evidence>
<feature type="non-terminal residue" evidence="2">
    <location>
        <position position="1"/>
    </location>
</feature>
<dbReference type="AlphaFoldDB" id="A0A0C9W685"/>
<keyword evidence="1" id="KW-1133">Transmembrane helix</keyword>
<proteinExistence type="predicted"/>
<evidence type="ECO:0000256" key="1">
    <source>
        <dbReference type="SAM" id="Phobius"/>
    </source>
</evidence>
<accession>A0A0C9W685</accession>
<protein>
    <submittedName>
        <fullName evidence="2">Uncharacterized protein</fullName>
    </submittedName>
</protein>
<keyword evidence="4" id="KW-1185">Reference proteome</keyword>
<feature type="transmembrane region" description="Helical" evidence="1">
    <location>
        <begin position="136"/>
        <end position="162"/>
    </location>
</feature>
<feature type="transmembrane region" description="Helical" evidence="1">
    <location>
        <begin position="30"/>
        <end position="52"/>
    </location>
</feature>
<name>A0A0C9W685_9AGAM</name>
<dbReference type="OrthoDB" id="2548432at2759"/>
<sequence length="293" mass="33492">MSSNSTAGVSWAIPPPPPGMNYLAVIDESLPFLMIGATMGAVLFAMLLALMFFSTPSMRLKPIFILNVITVWLGIVYTILCLDVLQVQTLRSPSVSQPPRMYIAYGVIESIIPLLADSVLLLRLVAVYPRQRTPRYVWLTVIGVPVVVKIGRFINVVFYWVYQVENINTIVESRGASMVLNVLPNIKIEWIIQVFDDLFSSGLFLWRVYTEGNFKLGREYHSLRILGFLVNQLFWISTYNFVFPVLLSLAQIIIYMINEDKYYLIALYIEQVNFYFTIMGLVFATVWAAEGRW</sequence>
<evidence type="ECO:0000313" key="2">
    <source>
        <dbReference type="EMBL" id="KIJ57602.1"/>
    </source>
</evidence>
<feature type="transmembrane region" description="Helical" evidence="1">
    <location>
        <begin position="102"/>
        <end position="124"/>
    </location>
</feature>
<dbReference type="EMBL" id="KN840236">
    <property type="protein sequence ID" value="KIJ57602.1"/>
    <property type="molecule type" value="Genomic_DNA"/>
</dbReference>
<organism evidence="2 4">
    <name type="scientific">Hydnomerulius pinastri MD-312</name>
    <dbReference type="NCBI Taxonomy" id="994086"/>
    <lineage>
        <taxon>Eukaryota</taxon>
        <taxon>Fungi</taxon>
        <taxon>Dikarya</taxon>
        <taxon>Basidiomycota</taxon>
        <taxon>Agaricomycotina</taxon>
        <taxon>Agaricomycetes</taxon>
        <taxon>Agaricomycetidae</taxon>
        <taxon>Boletales</taxon>
        <taxon>Boletales incertae sedis</taxon>
        <taxon>Leucogyrophana</taxon>
    </lineage>
</organism>
<dbReference type="EMBL" id="KN840231">
    <property type="protein sequence ID" value="KIJ57608.1"/>
    <property type="molecule type" value="Genomic_DNA"/>
</dbReference>
<keyword evidence="1" id="KW-0472">Membrane</keyword>
<dbReference type="HOGENOM" id="CLU_062759_1_0_1"/>
<feature type="transmembrane region" description="Helical" evidence="1">
    <location>
        <begin position="64"/>
        <end position="82"/>
    </location>
</feature>
<dbReference type="Proteomes" id="UP000053820">
    <property type="component" value="Unassembled WGS sequence"/>
</dbReference>
<reference evidence="2 4" key="1">
    <citation type="submission" date="2014-04" db="EMBL/GenBank/DDBJ databases">
        <title>Evolutionary Origins and Diversification of the Mycorrhizal Mutualists.</title>
        <authorList>
            <consortium name="DOE Joint Genome Institute"/>
            <consortium name="Mycorrhizal Genomics Consortium"/>
            <person name="Kohler A."/>
            <person name="Kuo A."/>
            <person name="Nagy L.G."/>
            <person name="Floudas D."/>
            <person name="Copeland A."/>
            <person name="Barry K.W."/>
            <person name="Cichocki N."/>
            <person name="Veneault-Fourrey C."/>
            <person name="LaButti K."/>
            <person name="Lindquist E.A."/>
            <person name="Lipzen A."/>
            <person name="Lundell T."/>
            <person name="Morin E."/>
            <person name="Murat C."/>
            <person name="Riley R."/>
            <person name="Ohm R."/>
            <person name="Sun H."/>
            <person name="Tunlid A."/>
            <person name="Henrissat B."/>
            <person name="Grigoriev I.V."/>
            <person name="Hibbett D.S."/>
            <person name="Martin F."/>
        </authorList>
    </citation>
    <scope>NUCLEOTIDE SEQUENCE [LARGE SCALE GENOMIC DNA]</scope>
    <source>
        <strain evidence="2 4">MD-312</strain>
    </source>
</reference>
<keyword evidence="1" id="KW-0812">Transmembrane</keyword>
<feature type="transmembrane region" description="Helical" evidence="1">
    <location>
        <begin position="229"/>
        <end position="257"/>
    </location>
</feature>
<feature type="transmembrane region" description="Helical" evidence="1">
    <location>
        <begin position="263"/>
        <end position="289"/>
    </location>
</feature>